<dbReference type="GO" id="GO:0055085">
    <property type="term" value="P:transmembrane transport"/>
    <property type="evidence" value="ECO:0007669"/>
    <property type="project" value="InterPro"/>
</dbReference>
<keyword evidence="2 7" id="KW-0813">Transport</keyword>
<evidence type="ECO:0000256" key="7">
    <source>
        <dbReference type="RuleBase" id="RU363032"/>
    </source>
</evidence>
<dbReference type="Gene3D" id="1.10.3720.10">
    <property type="entry name" value="MetI-like"/>
    <property type="match status" value="1"/>
</dbReference>
<dbReference type="AlphaFoldDB" id="A0A2R3P6J6"/>
<dbReference type="Pfam" id="PF00528">
    <property type="entry name" value="BPD_transp_1"/>
    <property type="match status" value="1"/>
</dbReference>
<keyword evidence="5 7" id="KW-1133">Transmembrane helix</keyword>
<evidence type="ECO:0000256" key="4">
    <source>
        <dbReference type="ARBA" id="ARBA00022692"/>
    </source>
</evidence>
<accession>A0A2R3P6J6</accession>
<feature type="transmembrane region" description="Helical" evidence="7">
    <location>
        <begin position="257"/>
        <end position="279"/>
    </location>
</feature>
<proteinExistence type="inferred from homology"/>
<dbReference type="PANTHER" id="PTHR43744">
    <property type="entry name" value="ABC TRANSPORTER PERMEASE PROTEIN MG189-RELATED-RELATED"/>
    <property type="match status" value="1"/>
</dbReference>
<name>A0A2R3P6J6_MESFO</name>
<dbReference type="CDD" id="cd06261">
    <property type="entry name" value="TM_PBP2"/>
    <property type="match status" value="1"/>
</dbReference>
<keyword evidence="6 7" id="KW-0472">Membrane</keyword>
<evidence type="ECO:0000313" key="9">
    <source>
        <dbReference type="EMBL" id="AVN64081.1"/>
    </source>
</evidence>
<dbReference type="InterPro" id="IPR000515">
    <property type="entry name" value="MetI-like"/>
</dbReference>
<feature type="transmembrane region" description="Helical" evidence="7">
    <location>
        <begin position="299"/>
        <end position="321"/>
    </location>
</feature>
<feature type="transmembrane region" description="Helical" evidence="7">
    <location>
        <begin position="114"/>
        <end position="137"/>
    </location>
</feature>
<feature type="domain" description="ABC transmembrane type-1" evidence="8">
    <location>
        <begin position="189"/>
        <end position="389"/>
    </location>
</feature>
<evidence type="ECO:0000256" key="5">
    <source>
        <dbReference type="ARBA" id="ARBA00022989"/>
    </source>
</evidence>
<dbReference type="EMBL" id="CP022513">
    <property type="protein sequence ID" value="AVN64081.1"/>
    <property type="molecule type" value="Genomic_DNA"/>
</dbReference>
<evidence type="ECO:0000256" key="2">
    <source>
        <dbReference type="ARBA" id="ARBA00022448"/>
    </source>
</evidence>
<sequence length="408" mass="47731">MKDKTNLNVNSVEVISSDFHSDIVELENKSKRTIQKAKYENDLKNIEIKRNEKEQKIIVTRSWIKRFWMNLTLSWFIKFSNRKIKVNHFFYLRHVKRVKNKTLKMSGDVWYKRIWTNVSGYTFLFIMLIVMLFPFYWMIITSFKDYSEIDAGVKETLWPKHWTLTAYKDMFTYLDSNNQTNSIPFYRFFTNSLFIALMSTGFSLTVSVIAGFAIYNWRTKFNYVFMIIMFSIMMVPGEALILGRYWIAVKMQWKNNLLALVVPFIGNVFTIYLMSNAFYGLNRDLKRAAKIDGLSSFQYFAKIALPAVSATILTSFIISFIESWNSVLWPITIMDQDSNWRTIPMMLYALMNLTGDVNPEIFKAQDPINVKMAASIMAILPMVIVFIVFNKWIINGLTKRDVGGSSKG</sequence>
<comment type="similarity">
    <text evidence="7">Belongs to the binding-protein-dependent transport system permease family.</text>
</comment>
<dbReference type="RefSeq" id="WP_029511879.1">
    <property type="nucleotide sequence ID" value="NZ_CP022513.1"/>
</dbReference>
<comment type="subcellular location">
    <subcellularLocation>
        <location evidence="1 7">Cell membrane</location>
        <topology evidence="1 7">Multi-pass membrane protein</topology>
    </subcellularLocation>
</comment>
<evidence type="ECO:0000256" key="1">
    <source>
        <dbReference type="ARBA" id="ARBA00004651"/>
    </source>
</evidence>
<evidence type="ECO:0000256" key="6">
    <source>
        <dbReference type="ARBA" id="ARBA00023136"/>
    </source>
</evidence>
<keyword evidence="3" id="KW-1003">Cell membrane</keyword>
<keyword evidence="4 7" id="KW-0812">Transmembrane</keyword>
<organism evidence="9 10">
    <name type="scientific">Mesoplasma florum</name>
    <name type="common">Acholeplasma florum</name>
    <dbReference type="NCBI Taxonomy" id="2151"/>
    <lineage>
        <taxon>Bacteria</taxon>
        <taxon>Bacillati</taxon>
        <taxon>Mycoplasmatota</taxon>
        <taxon>Mollicutes</taxon>
        <taxon>Entomoplasmatales</taxon>
        <taxon>Entomoplasmataceae</taxon>
        <taxon>Mesoplasma</taxon>
    </lineage>
</organism>
<feature type="transmembrane region" description="Helical" evidence="7">
    <location>
        <begin position="222"/>
        <end position="245"/>
    </location>
</feature>
<feature type="transmembrane region" description="Helical" evidence="7">
    <location>
        <begin position="372"/>
        <end position="390"/>
    </location>
</feature>
<dbReference type="InterPro" id="IPR035906">
    <property type="entry name" value="MetI-like_sf"/>
</dbReference>
<dbReference type="SUPFAM" id="SSF161098">
    <property type="entry name" value="MetI-like"/>
    <property type="match status" value="1"/>
</dbReference>
<feature type="transmembrane region" description="Helical" evidence="7">
    <location>
        <begin position="193"/>
        <end position="215"/>
    </location>
</feature>
<gene>
    <name evidence="9" type="ORF">CG003_00095</name>
</gene>
<dbReference type="PROSITE" id="PS50928">
    <property type="entry name" value="ABC_TM1"/>
    <property type="match status" value="1"/>
</dbReference>
<dbReference type="Proteomes" id="UP000239216">
    <property type="component" value="Chromosome"/>
</dbReference>
<evidence type="ECO:0000313" key="10">
    <source>
        <dbReference type="Proteomes" id="UP000239216"/>
    </source>
</evidence>
<evidence type="ECO:0000259" key="8">
    <source>
        <dbReference type="PROSITE" id="PS50928"/>
    </source>
</evidence>
<protein>
    <submittedName>
        <fullName evidence="9">Carbohydrate ABC transporter permease</fullName>
    </submittedName>
</protein>
<dbReference type="PANTHER" id="PTHR43744:SF12">
    <property type="entry name" value="ABC TRANSPORTER PERMEASE PROTEIN MG189-RELATED"/>
    <property type="match status" value="1"/>
</dbReference>
<dbReference type="GO" id="GO:0005886">
    <property type="term" value="C:plasma membrane"/>
    <property type="evidence" value="ECO:0007669"/>
    <property type="project" value="UniProtKB-SubCell"/>
</dbReference>
<reference evidence="9 10" key="1">
    <citation type="submission" date="2017-07" db="EMBL/GenBank/DDBJ databases">
        <title>Comparative genomic analysis of Mesoplasma florum.</title>
        <authorList>
            <person name="Baby V."/>
            <person name="Lachance J.-C."/>
            <person name="Gagnon J."/>
            <person name="Lucier J.-F."/>
            <person name="Matteau D."/>
            <person name="Knight T.F."/>
            <person name="Rodrigue S."/>
        </authorList>
    </citation>
    <scope>NUCLEOTIDE SEQUENCE [LARGE SCALE GENOMIC DNA]</scope>
    <source>
        <strain evidence="9 10">CnuA-2</strain>
    </source>
</reference>
<evidence type="ECO:0000256" key="3">
    <source>
        <dbReference type="ARBA" id="ARBA00022475"/>
    </source>
</evidence>